<dbReference type="EMBL" id="JAWIIJ010000008">
    <property type="protein sequence ID" value="MDV2079620.1"/>
    <property type="molecule type" value="Genomic_DNA"/>
</dbReference>
<name>A0ABU3VZ96_9GAMM</name>
<evidence type="ECO:0000259" key="4">
    <source>
        <dbReference type="Pfam" id="PF17782"/>
    </source>
</evidence>
<comment type="caution">
    <text evidence="5">The sequence shown here is derived from an EMBL/GenBank/DDBJ whole genome shotgun (WGS) entry which is preliminary data.</text>
</comment>
<dbReference type="Proteomes" id="UP001269819">
    <property type="component" value="Unassembled WGS sequence"/>
</dbReference>
<dbReference type="SUPFAM" id="SSF102405">
    <property type="entry name" value="MCP/YpsA-like"/>
    <property type="match status" value="1"/>
</dbReference>
<reference evidence="5 6" key="1">
    <citation type="submission" date="2023-10" db="EMBL/GenBank/DDBJ databases">
        <title>Characteristics and mechanism of a salt-tolerant marine origin heterotrophic nitrifying- aerobic denitrifying bacteria Marinobacter xestospongiae HN1.</title>
        <authorList>
            <person name="Qi R."/>
        </authorList>
    </citation>
    <scope>NUCLEOTIDE SEQUENCE [LARGE SCALE GENOMIC DNA]</scope>
    <source>
        <strain evidence="5 6">HN1</strain>
    </source>
</reference>
<evidence type="ECO:0000256" key="1">
    <source>
        <dbReference type="ARBA" id="ARBA00006525"/>
    </source>
</evidence>
<evidence type="ECO:0000313" key="6">
    <source>
        <dbReference type="Proteomes" id="UP001269819"/>
    </source>
</evidence>
<dbReference type="NCBIfam" id="TIGR00732">
    <property type="entry name" value="dprA"/>
    <property type="match status" value="1"/>
</dbReference>
<proteinExistence type="inferred from homology"/>
<comment type="similarity">
    <text evidence="1">Belongs to the DprA/Smf family.</text>
</comment>
<dbReference type="Gene3D" id="1.10.10.10">
    <property type="entry name" value="Winged helix-like DNA-binding domain superfamily/Winged helix DNA-binding domain"/>
    <property type="match status" value="1"/>
</dbReference>
<dbReference type="Gene3D" id="3.40.50.450">
    <property type="match status" value="1"/>
</dbReference>
<evidence type="ECO:0000313" key="5">
    <source>
        <dbReference type="EMBL" id="MDV2079620.1"/>
    </source>
</evidence>
<feature type="region of interest" description="Disordered" evidence="2">
    <location>
        <begin position="316"/>
        <end position="335"/>
    </location>
</feature>
<dbReference type="InterPro" id="IPR036388">
    <property type="entry name" value="WH-like_DNA-bd_sf"/>
</dbReference>
<dbReference type="InterPro" id="IPR003488">
    <property type="entry name" value="DprA"/>
</dbReference>
<organism evidence="5 6">
    <name type="scientific">Marinobacter xestospongiae</name>
    <dbReference type="NCBI Taxonomy" id="994319"/>
    <lineage>
        <taxon>Bacteria</taxon>
        <taxon>Pseudomonadati</taxon>
        <taxon>Pseudomonadota</taxon>
        <taxon>Gammaproteobacteria</taxon>
        <taxon>Pseudomonadales</taxon>
        <taxon>Marinobacteraceae</taxon>
        <taxon>Marinobacter</taxon>
    </lineage>
</organism>
<gene>
    <name evidence="5" type="primary">dprA</name>
    <name evidence="5" type="ORF">RYS15_13075</name>
</gene>
<feature type="domain" description="Smf/DprA SLOG" evidence="3">
    <location>
        <begin position="102"/>
        <end position="310"/>
    </location>
</feature>
<dbReference type="PANTHER" id="PTHR43022:SF1">
    <property type="entry name" value="PROTEIN SMF"/>
    <property type="match status" value="1"/>
</dbReference>
<dbReference type="InterPro" id="IPR057666">
    <property type="entry name" value="DrpA_SLOG"/>
</dbReference>
<accession>A0ABU3VZ96</accession>
<keyword evidence="6" id="KW-1185">Reference proteome</keyword>
<dbReference type="Pfam" id="PF17782">
    <property type="entry name" value="WHD_DprA"/>
    <property type="match status" value="1"/>
</dbReference>
<dbReference type="PANTHER" id="PTHR43022">
    <property type="entry name" value="PROTEIN SMF"/>
    <property type="match status" value="1"/>
</dbReference>
<dbReference type="Pfam" id="PF02481">
    <property type="entry name" value="DNA_processg_A"/>
    <property type="match status" value="1"/>
</dbReference>
<dbReference type="InterPro" id="IPR041614">
    <property type="entry name" value="DprA_WH"/>
</dbReference>
<dbReference type="RefSeq" id="WP_316974142.1">
    <property type="nucleotide sequence ID" value="NZ_JAWIIJ010000008.1"/>
</dbReference>
<evidence type="ECO:0000256" key="2">
    <source>
        <dbReference type="SAM" id="MobiDB-lite"/>
    </source>
</evidence>
<feature type="domain" description="DprA winged helix" evidence="4">
    <location>
        <begin position="336"/>
        <end position="392"/>
    </location>
</feature>
<evidence type="ECO:0000259" key="3">
    <source>
        <dbReference type="Pfam" id="PF02481"/>
    </source>
</evidence>
<sequence>MPPTSPAMPVASPALTSQSDTLPWLCLARLPGLGRKRRLTLLQQFDDPLELLATTEAVWQAAALPQKTREALRAWQAQDAAHPLLIALKQIQARCQALGIEVVTWGDHDYPEPLRHIHDAPLVLYLQGDRRLLVRPQIGLVGSRNATPTGLQLAQEFAAGLSERGYLVTSGLALGIDGAAHRGALDAGYPTLAVVGTGVDVDYPRQHRSLSEQIRRQGLLVSDLAPGTPARAAHFPQRNRLISGLSRGVLVVEASLRSGSLITARLALEQGREVFALPGSVRNPQAQGCHRLIRQGAALVETVADIEEELGGWQVASSAVPSPSPASVDSDAGGSAAEADLPAREIAVLQALGYDPQSTDTLCEATGLAADQLLQSLLMLEMQGLVATVPGGYQRLR</sequence>
<protein>
    <submittedName>
        <fullName evidence="5">DNA-processing protein DprA</fullName>
    </submittedName>
</protein>